<feature type="transmembrane region" description="Helical" evidence="8">
    <location>
        <begin position="345"/>
        <end position="365"/>
    </location>
</feature>
<feature type="transmembrane region" description="Helical" evidence="8">
    <location>
        <begin position="252"/>
        <end position="276"/>
    </location>
</feature>
<evidence type="ECO:0000256" key="2">
    <source>
        <dbReference type="ARBA" id="ARBA00022448"/>
    </source>
</evidence>
<reference evidence="12" key="1">
    <citation type="journal article" date="2014" name="Genome Announc.">
        <title>Genome Sequence of Arthrobacter siccitolerans 4J27, a Xeroprotectant-Producing Desiccation-Tolerant Microorganism.</title>
        <authorList>
            <person name="Manzanera M."/>
            <person name="Santa-Cruz-Calvo L."/>
            <person name="Vilchez J.I."/>
            <person name="Garcia-Fontana C."/>
            <person name="Silva-Castro G.A."/>
            <person name="Calvo C."/>
            <person name="Gonzalez-Lopez J."/>
        </authorList>
    </citation>
    <scope>NUCLEOTIDE SEQUENCE [LARGE SCALE GENOMIC DNA]</scope>
    <source>
        <strain evidence="12">4J27</strain>
    </source>
</reference>
<dbReference type="STRING" id="861266.ARTSIC4J27_2048"/>
<evidence type="ECO:0000256" key="1">
    <source>
        <dbReference type="ARBA" id="ARBA00004651"/>
    </source>
</evidence>
<evidence type="ECO:0000256" key="7">
    <source>
        <dbReference type="ARBA" id="ARBA00038076"/>
    </source>
</evidence>
<dbReference type="RefSeq" id="WP_050055036.1">
    <property type="nucleotide sequence ID" value="NZ_CAQI01000042.1"/>
</dbReference>
<dbReference type="PANTHER" id="PTHR43738:SF1">
    <property type="entry name" value="HEMIN TRANSPORT SYSTEM PERMEASE PROTEIN HRTB-RELATED"/>
    <property type="match status" value="1"/>
</dbReference>
<keyword evidence="2" id="KW-0813">Transport</keyword>
<dbReference type="Pfam" id="PF12704">
    <property type="entry name" value="MacB_PCD"/>
    <property type="match status" value="1"/>
</dbReference>
<accession>A0A024H263</accession>
<dbReference type="InterPro" id="IPR003838">
    <property type="entry name" value="ABC3_permease_C"/>
</dbReference>
<protein>
    <submittedName>
        <fullName evidence="11">Permease family protein</fullName>
    </submittedName>
</protein>
<dbReference type="AlphaFoldDB" id="A0A024H263"/>
<dbReference type="InterPro" id="IPR025857">
    <property type="entry name" value="MacB_PCD"/>
</dbReference>
<feature type="transmembrane region" description="Helical" evidence="8">
    <location>
        <begin position="307"/>
        <end position="333"/>
    </location>
</feature>
<feature type="domain" description="MacB-like periplasmic core" evidence="10">
    <location>
        <begin position="27"/>
        <end position="228"/>
    </location>
</feature>
<evidence type="ECO:0000256" key="3">
    <source>
        <dbReference type="ARBA" id="ARBA00022475"/>
    </source>
</evidence>
<keyword evidence="5 8" id="KW-1133">Transmembrane helix</keyword>
<dbReference type="OrthoDB" id="9780560at2"/>
<evidence type="ECO:0000256" key="8">
    <source>
        <dbReference type="SAM" id="Phobius"/>
    </source>
</evidence>
<proteinExistence type="inferred from homology"/>
<evidence type="ECO:0000256" key="5">
    <source>
        <dbReference type="ARBA" id="ARBA00022989"/>
    </source>
</evidence>
<dbReference type="PANTHER" id="PTHR43738">
    <property type="entry name" value="ABC TRANSPORTER, MEMBRANE PROTEIN"/>
    <property type="match status" value="1"/>
</dbReference>
<keyword evidence="4 8" id="KW-0812">Transmembrane</keyword>
<organism evidence="11 12">
    <name type="scientific">Pseudarthrobacter siccitolerans</name>
    <dbReference type="NCBI Taxonomy" id="861266"/>
    <lineage>
        <taxon>Bacteria</taxon>
        <taxon>Bacillati</taxon>
        <taxon>Actinomycetota</taxon>
        <taxon>Actinomycetes</taxon>
        <taxon>Micrococcales</taxon>
        <taxon>Micrococcaceae</taxon>
        <taxon>Pseudarthrobacter</taxon>
    </lineage>
</organism>
<evidence type="ECO:0000256" key="4">
    <source>
        <dbReference type="ARBA" id="ARBA00022692"/>
    </source>
</evidence>
<name>A0A024H263_9MICC</name>
<feature type="transmembrane region" description="Helical" evidence="8">
    <location>
        <begin position="26"/>
        <end position="47"/>
    </location>
</feature>
<dbReference type="InterPro" id="IPR051125">
    <property type="entry name" value="ABC-4/HrtB_transporter"/>
</dbReference>
<evidence type="ECO:0000256" key="6">
    <source>
        <dbReference type="ARBA" id="ARBA00023136"/>
    </source>
</evidence>
<dbReference type="Pfam" id="PF02687">
    <property type="entry name" value="FtsX"/>
    <property type="match status" value="1"/>
</dbReference>
<evidence type="ECO:0000259" key="9">
    <source>
        <dbReference type="Pfam" id="PF02687"/>
    </source>
</evidence>
<dbReference type="EMBL" id="CAQI01000042">
    <property type="protein sequence ID" value="CCQ46088.1"/>
    <property type="molecule type" value="Genomic_DNA"/>
</dbReference>
<keyword evidence="6 8" id="KW-0472">Membrane</keyword>
<evidence type="ECO:0000313" key="12">
    <source>
        <dbReference type="Proteomes" id="UP000035722"/>
    </source>
</evidence>
<dbReference type="Proteomes" id="UP000035722">
    <property type="component" value="Unassembled WGS sequence"/>
</dbReference>
<sequence length="378" mass="40292">MQETGTRAGAMLFLAVKNLVQEKTRLLISVGGVAFSVLLIMSIQGLYQGWSNKIGEYIRTVPADYWVTQTGATDMFHTPSVLPLTVRNFLTGVEGVASAKPFSGRRVAFDHNGKDINLYIIADDVENNVGGPARVVEGKAVPGPGEIIIDSVVGRSENIRIGDTIPVAGRTLKVSGYSEGGYILSFSFAFATKADAEGILQLPGATNFFLVTVKDGTAPGEVASRIEADPAVDAITKDRFVENNTNIVRDTFLPIILVLLLIGIAVGMTVIGLTIFTSTIEKAREYGVLKAIGVSNRQLYTVVVEQAVTAAVLGYALGAGLAVVISAAAGQYVPEFITEIRWFDAGWILAVTVVMAVVSSLLPVLRLSRIDPAEVFRA</sequence>
<keyword evidence="12" id="KW-1185">Reference proteome</keyword>
<comment type="subcellular location">
    <subcellularLocation>
        <location evidence="1">Cell membrane</location>
        <topology evidence="1">Multi-pass membrane protein</topology>
    </subcellularLocation>
</comment>
<keyword evidence="3" id="KW-1003">Cell membrane</keyword>
<dbReference type="GO" id="GO:0005886">
    <property type="term" value="C:plasma membrane"/>
    <property type="evidence" value="ECO:0007669"/>
    <property type="project" value="UniProtKB-SubCell"/>
</dbReference>
<comment type="caution">
    <text evidence="11">The sequence shown here is derived from an EMBL/GenBank/DDBJ whole genome shotgun (WGS) entry which is preliminary data.</text>
</comment>
<gene>
    <name evidence="11" type="ORF">ARTSIC4J27_2048</name>
</gene>
<evidence type="ECO:0000259" key="10">
    <source>
        <dbReference type="Pfam" id="PF12704"/>
    </source>
</evidence>
<evidence type="ECO:0000313" key="11">
    <source>
        <dbReference type="EMBL" id="CCQ46088.1"/>
    </source>
</evidence>
<feature type="domain" description="ABC3 transporter permease C-terminal" evidence="9">
    <location>
        <begin position="258"/>
        <end position="372"/>
    </location>
</feature>
<comment type="similarity">
    <text evidence="7">Belongs to the ABC-4 integral membrane protein family.</text>
</comment>